<protein>
    <recommendedName>
        <fullName evidence="3">Retrovirus-related Pol polyprotein from transposon TNT 1-94</fullName>
    </recommendedName>
</protein>
<accession>A0A9D5BFS2</accession>
<reference evidence="1 2" key="1">
    <citation type="journal article" date="2022" name="Nat. Genet.">
        <title>Improved pea reference genome and pan-genome highlight genomic features and evolutionary characteristics.</title>
        <authorList>
            <person name="Yang T."/>
            <person name="Liu R."/>
            <person name="Luo Y."/>
            <person name="Hu S."/>
            <person name="Wang D."/>
            <person name="Wang C."/>
            <person name="Pandey M.K."/>
            <person name="Ge S."/>
            <person name="Xu Q."/>
            <person name="Li N."/>
            <person name="Li G."/>
            <person name="Huang Y."/>
            <person name="Saxena R.K."/>
            <person name="Ji Y."/>
            <person name="Li M."/>
            <person name="Yan X."/>
            <person name="He Y."/>
            <person name="Liu Y."/>
            <person name="Wang X."/>
            <person name="Xiang C."/>
            <person name="Varshney R.K."/>
            <person name="Ding H."/>
            <person name="Gao S."/>
            <person name="Zong X."/>
        </authorList>
    </citation>
    <scope>NUCLEOTIDE SEQUENCE [LARGE SCALE GENOMIC DNA]</scope>
    <source>
        <strain evidence="1 2">cv. Zhongwan 6</strain>
    </source>
</reference>
<keyword evidence="2" id="KW-1185">Reference proteome</keyword>
<proteinExistence type="predicted"/>
<dbReference type="AlphaFoldDB" id="A0A9D5BFS2"/>
<dbReference type="Gramene" id="Psat01G0173900-T1">
    <property type="protein sequence ID" value="KAI5442829.1"/>
    <property type="gene ID" value="KIW84_011739"/>
</dbReference>
<evidence type="ECO:0000313" key="1">
    <source>
        <dbReference type="EMBL" id="KAI5442829.1"/>
    </source>
</evidence>
<gene>
    <name evidence="1" type="ORF">KIW84_011739</name>
</gene>
<dbReference type="Proteomes" id="UP001058974">
    <property type="component" value="Chromosome 1"/>
</dbReference>
<dbReference type="PANTHER" id="PTHR47481">
    <property type="match status" value="1"/>
</dbReference>
<evidence type="ECO:0000313" key="2">
    <source>
        <dbReference type="Proteomes" id="UP001058974"/>
    </source>
</evidence>
<comment type="caution">
    <text evidence="1">The sequence shown here is derived from an EMBL/GenBank/DDBJ whole genome shotgun (WGS) entry which is preliminary data.</text>
</comment>
<name>A0A9D5BFS2_PEA</name>
<dbReference type="EMBL" id="JAMSHJ010000001">
    <property type="protein sequence ID" value="KAI5442829.1"/>
    <property type="molecule type" value="Genomic_DNA"/>
</dbReference>
<organism evidence="1 2">
    <name type="scientific">Pisum sativum</name>
    <name type="common">Garden pea</name>
    <name type="synonym">Lathyrus oleraceus</name>
    <dbReference type="NCBI Taxonomy" id="3888"/>
    <lineage>
        <taxon>Eukaryota</taxon>
        <taxon>Viridiplantae</taxon>
        <taxon>Streptophyta</taxon>
        <taxon>Embryophyta</taxon>
        <taxon>Tracheophyta</taxon>
        <taxon>Spermatophyta</taxon>
        <taxon>Magnoliopsida</taxon>
        <taxon>eudicotyledons</taxon>
        <taxon>Gunneridae</taxon>
        <taxon>Pentapetalae</taxon>
        <taxon>rosids</taxon>
        <taxon>fabids</taxon>
        <taxon>Fabales</taxon>
        <taxon>Fabaceae</taxon>
        <taxon>Papilionoideae</taxon>
        <taxon>50 kb inversion clade</taxon>
        <taxon>NPAAA clade</taxon>
        <taxon>Hologalegina</taxon>
        <taxon>IRL clade</taxon>
        <taxon>Fabeae</taxon>
        <taxon>Lathyrus</taxon>
    </lineage>
</organism>
<sequence>MASDDDYANTAKNMERETPLVSQFNSKNIFKTFMQQVTLKIDENNFQSWRQQIEGIIRTHKLRRFLVNPEILLRYPSDEDHTNDSKKPNILESIDDPVSHRDQLEAILDGFPDEFNALVSIIPYRPTLCHIIEDESMLLNHEAKLDRSNKRTLTEPMFVNTT</sequence>
<dbReference type="PANTHER" id="PTHR47481:SF30">
    <property type="entry name" value="CCHC-TYPE DOMAIN-CONTAINING PROTEIN"/>
    <property type="match status" value="1"/>
</dbReference>
<evidence type="ECO:0008006" key="3">
    <source>
        <dbReference type="Google" id="ProtNLM"/>
    </source>
</evidence>